<evidence type="ECO:0000259" key="5">
    <source>
        <dbReference type="Pfam" id="PF01526"/>
    </source>
</evidence>
<dbReference type="Pfam" id="PF01526">
    <property type="entry name" value="DDE_Tnp_Tn3"/>
    <property type="match status" value="1"/>
</dbReference>
<dbReference type="Pfam" id="PF13700">
    <property type="entry name" value="DUF4158"/>
    <property type="match status" value="1"/>
</dbReference>
<evidence type="ECO:0000256" key="3">
    <source>
        <dbReference type="ARBA" id="ARBA00023125"/>
    </source>
</evidence>
<gene>
    <name evidence="7" type="ORF">ACFOM9_15135</name>
</gene>
<dbReference type="RefSeq" id="WP_386712733.1">
    <property type="nucleotide sequence ID" value="NZ_JBHRYF010000017.1"/>
</dbReference>
<proteinExistence type="inferred from homology"/>
<feature type="domain" description="DUF4158" evidence="6">
    <location>
        <begin position="3"/>
        <end position="163"/>
    </location>
</feature>
<keyword evidence="2" id="KW-0815">Transposition</keyword>
<keyword evidence="3" id="KW-0238">DNA-binding</keyword>
<evidence type="ECO:0000313" key="7">
    <source>
        <dbReference type="EMBL" id="MFC3661393.1"/>
    </source>
</evidence>
<organism evidence="7 8">
    <name type="scientific">Luteimonas notoginsengisoli</name>
    <dbReference type="NCBI Taxonomy" id="1578200"/>
    <lineage>
        <taxon>Bacteria</taxon>
        <taxon>Pseudomonadati</taxon>
        <taxon>Pseudomonadota</taxon>
        <taxon>Gammaproteobacteria</taxon>
        <taxon>Lysobacterales</taxon>
        <taxon>Lysobacteraceae</taxon>
        <taxon>Luteimonas</taxon>
    </lineage>
</organism>
<reference evidence="8" key="1">
    <citation type="journal article" date="2019" name="Int. J. Syst. Evol. Microbiol.">
        <title>The Global Catalogue of Microorganisms (GCM) 10K type strain sequencing project: providing services to taxonomists for standard genome sequencing and annotation.</title>
        <authorList>
            <consortium name="The Broad Institute Genomics Platform"/>
            <consortium name="The Broad Institute Genome Sequencing Center for Infectious Disease"/>
            <person name="Wu L."/>
            <person name="Ma J."/>
        </authorList>
    </citation>
    <scope>NUCLEOTIDE SEQUENCE [LARGE SCALE GENOMIC DNA]</scope>
    <source>
        <strain evidence="8">KCTC 42211</strain>
    </source>
</reference>
<dbReference type="InterPro" id="IPR002513">
    <property type="entry name" value="Tn3_Tnp_DDE_dom"/>
</dbReference>
<evidence type="ECO:0000259" key="6">
    <source>
        <dbReference type="Pfam" id="PF13700"/>
    </source>
</evidence>
<feature type="domain" description="Tn3 transposase DDE" evidence="5">
    <location>
        <begin position="580"/>
        <end position="967"/>
    </location>
</feature>
<accession>A0ABV7UXS5</accession>
<keyword evidence="8" id="KW-1185">Reference proteome</keyword>
<evidence type="ECO:0000256" key="2">
    <source>
        <dbReference type="ARBA" id="ARBA00022578"/>
    </source>
</evidence>
<name>A0ABV7UXS5_9GAMM</name>
<keyword evidence="4" id="KW-0233">DNA recombination</keyword>
<dbReference type="Proteomes" id="UP001595724">
    <property type="component" value="Unassembled WGS sequence"/>
</dbReference>
<dbReference type="InterPro" id="IPR047653">
    <property type="entry name" value="Tn3-like_transpos"/>
</dbReference>
<sequence>MASIERTAYPQFKRNPVVRELVTAYTPTDAELAFITDSARQPGHRLTLAVLLKSFQRLGYFPAIDEVPAAVVRHLRNALRYRVQVKPADIAPNKRYRYFQRIRTYLQVRAYADGGLDVAARAIHEAAAVMDNPADLINVAIGQLVRDRIELPAFSALDRLARRIRTLVNSRYFALIDARLTVDEKQRLDDLLVVTDVRTKSQLQAIKRLPKRSSLQHFQELIDHIAQLGELVGDEQHLAEVPELKRKHFAAEARALDAAELRDFGPAKRHALLLCLIHRARVQTRDDLAEMFIKRMGNIHNRGKEELERLHARYREKTEAIVATMSDVIQVLDRHPGDTDAGREIRRLVHTRGGAQTLQADCEAIAAHSGDNHLPLLWPFYKSHRATILRMVRRLDLESTTEDRSLMDAIELILSQERARGDWLDEPVDLAFTTHLWRKTITRRTEQGEERIHRRLFEVCVFSSLANELKSGDVAVRGSETYADYRQQLLPWEQCEPLLDDYCRQVGLPASAVGFVNALQSKLMQVADLTDQGYLENGQVIIGDDGLPVLKRHKAKDMSRGARALETAILDRLRERSVIEILCDVAHWTSWPRHFGPLSGSDTKIDQPTERYVLTAFTYGCNLGPAQAARHLRGTASAHMLSFVNRRHVDANKLAAACRDIINSYAGLQLPKLWGDGKRAAADGTKYDLYDQNLLASYHIRYGGYGGIAYHHVSDTYVALFSHFIPCGVWEAVYIIDGLLKNTSDIQPDTVHADTQGQSLPVFGLSHLLGIQLMPRIRNWRDYRFFRPEQDSRYEHIDALFREDVDWDLIETHWKDLMQVVLSIKSGKIAASTLLRKLGNYSRKNRLYQTFRALGAAVRTLFLLQYISDRELREQITASTNKVEAYNGFSKYFFFGGEGVIADNDPLEQEKAVKYNDLVANAVIFHNVVEQTRIIKTLIRAGWKITQEDVATLSPYVTSHVKRFGDYLIDVDDLPEPYEIELALIA</sequence>
<evidence type="ECO:0000256" key="4">
    <source>
        <dbReference type="ARBA" id="ARBA00023172"/>
    </source>
</evidence>
<dbReference type="InterPro" id="IPR025296">
    <property type="entry name" value="DUF4158"/>
</dbReference>
<dbReference type="NCBIfam" id="NF033527">
    <property type="entry name" value="transpos_Tn3"/>
    <property type="match status" value="1"/>
</dbReference>
<evidence type="ECO:0000256" key="1">
    <source>
        <dbReference type="ARBA" id="ARBA00009402"/>
    </source>
</evidence>
<protein>
    <submittedName>
        <fullName evidence="7">Tn3 family transposase</fullName>
    </submittedName>
</protein>
<evidence type="ECO:0000313" key="8">
    <source>
        <dbReference type="Proteomes" id="UP001595724"/>
    </source>
</evidence>
<comment type="similarity">
    <text evidence="1">Belongs to the transposase 7 family.</text>
</comment>
<dbReference type="EMBL" id="JBHRYF010000017">
    <property type="protein sequence ID" value="MFC3661393.1"/>
    <property type="molecule type" value="Genomic_DNA"/>
</dbReference>
<comment type="caution">
    <text evidence="7">The sequence shown here is derived from an EMBL/GenBank/DDBJ whole genome shotgun (WGS) entry which is preliminary data.</text>
</comment>